<keyword evidence="5" id="KW-0732">Signal</keyword>
<name>A0A1E5L917_9FIRM</name>
<dbReference type="InterPro" id="IPR009010">
    <property type="entry name" value="Asp_de-COase-like_dom_sf"/>
</dbReference>
<dbReference type="PANTHER" id="PTHR43742">
    <property type="entry name" value="TRIMETHYLAMINE-N-OXIDE REDUCTASE"/>
    <property type="match status" value="1"/>
</dbReference>
<protein>
    <submittedName>
        <fullName evidence="10">Dehydrogenase</fullName>
    </submittedName>
</protein>
<accession>A0A1E5L917</accession>
<dbReference type="Pfam" id="PF01568">
    <property type="entry name" value="Molydop_binding"/>
    <property type="match status" value="1"/>
</dbReference>
<dbReference type="SUPFAM" id="SSF53706">
    <property type="entry name" value="Formate dehydrogenase/DMSO reductase, domains 1-3"/>
    <property type="match status" value="1"/>
</dbReference>
<dbReference type="PROSITE" id="PS51669">
    <property type="entry name" value="4FE4S_MOW_BIS_MGD"/>
    <property type="match status" value="1"/>
</dbReference>
<proteinExistence type="inferred from homology"/>
<dbReference type="GO" id="GO:0043546">
    <property type="term" value="F:molybdopterin cofactor binding"/>
    <property type="evidence" value="ECO:0007669"/>
    <property type="project" value="InterPro"/>
</dbReference>
<evidence type="ECO:0000256" key="3">
    <source>
        <dbReference type="ARBA" id="ARBA00022505"/>
    </source>
</evidence>
<dbReference type="SMART" id="SM00926">
    <property type="entry name" value="Molybdop_Fe4S4"/>
    <property type="match status" value="1"/>
</dbReference>
<dbReference type="Gene3D" id="3.40.228.10">
    <property type="entry name" value="Dimethylsulfoxide Reductase, domain 2"/>
    <property type="match status" value="1"/>
</dbReference>
<evidence type="ECO:0000256" key="7">
    <source>
        <dbReference type="ARBA" id="ARBA00023004"/>
    </source>
</evidence>
<dbReference type="SUPFAM" id="SSF50692">
    <property type="entry name" value="ADC-like"/>
    <property type="match status" value="1"/>
</dbReference>
<dbReference type="Gene3D" id="2.40.40.20">
    <property type="match status" value="1"/>
</dbReference>
<sequence>MSLTRRGFLKVSALTGVSVLGLVGCELEEAQLDTVTETPAGRKLEPIGALKQGKWVGTGCQGCTSWCSSQAYVVDGRVIKIRGNVNAKSQQGAACPRMRLAIQQAYDPDRIKQPMKRTNPKKGRSEEPKFVPISWDEAFDTIADKLLELIKANEGHKLVAFRGRYTDINDLAYSTFPKLMGSPNNISHSSICAESEKFGPMYTHGKGSYRDYDLINSKYVLIWGMDPLATNRQVSTWLKNWGEIIGDAKIAVVEPRFTSTASKADEWLPVISGQDGALAVALAHVLLTKGLWSKEFVGDFKDGKNLFVAGKTVDEAAFTEKHTNGIVKWWNLELKDRTPEWASPLCGIPVEQIVRVATEMGNNAPYTCVMMGGGGVMQQRGAYNSMAIHALNGIVGSVEHEGGCGFPSGATYGSFPAFAEFQTKEAAATAKHKKIDHRGRLEWANMPTGSVGGGVNTNRVADGILAADPNEIKMAIGYWINLNFSCAENHRWDAAMAKVPFFAHCVTHNSEMSWFADILLPSTHHMFEQWSVTGTYQNMVAHRAIQQPMIDKVYDAKNYESEVMWGIAEKLAAKGFTNFLDYLKTFKDPETGKAATNGEELGLYMTKILTEPIWNPEKYKSGDKFNGWNHFVEVGVWNGGAFKYKAAWSNMGTATKKFEFYSETLKKNLQTHADNNKATIDQALAAMNYTARGDLAFVPHYETPITVGDANKYPLIFIDQKSRLNREGRSANCGWYQDFKDVDFGDEKNGDTIKINPVDATKLGIKHGDKVRVTSPAGSIEVTAFVWEGIRPGHAAKSYGQGHWNYGKKANGKGGNNNAVLSAVYEKLSGATVYYANTRVNITKA</sequence>
<keyword evidence="3" id="KW-0500">Molybdenum</keyword>
<dbReference type="Gene3D" id="3.40.50.740">
    <property type="match status" value="1"/>
</dbReference>
<organism evidence="10 11">
    <name type="scientific">Desulfuribacillus stibiiarsenatis</name>
    <dbReference type="NCBI Taxonomy" id="1390249"/>
    <lineage>
        <taxon>Bacteria</taxon>
        <taxon>Bacillati</taxon>
        <taxon>Bacillota</taxon>
        <taxon>Desulfuribacillia</taxon>
        <taxon>Desulfuribacillales</taxon>
        <taxon>Desulfuribacillaceae</taxon>
        <taxon>Desulfuribacillus</taxon>
    </lineage>
</organism>
<dbReference type="Proteomes" id="UP000095255">
    <property type="component" value="Unassembled WGS sequence"/>
</dbReference>
<keyword evidence="7" id="KW-0408">Iron</keyword>
<dbReference type="PROSITE" id="PS51318">
    <property type="entry name" value="TAT"/>
    <property type="match status" value="1"/>
</dbReference>
<keyword evidence="2" id="KW-0004">4Fe-4S</keyword>
<dbReference type="InterPro" id="IPR006656">
    <property type="entry name" value="Mopterin_OxRdtase"/>
</dbReference>
<evidence type="ECO:0000256" key="6">
    <source>
        <dbReference type="ARBA" id="ARBA00023002"/>
    </source>
</evidence>
<dbReference type="InterPro" id="IPR006311">
    <property type="entry name" value="TAT_signal"/>
</dbReference>
<comment type="similarity">
    <text evidence="1">Belongs to the prokaryotic molybdopterin-containing oxidoreductase family.</text>
</comment>
<keyword evidence="8" id="KW-0411">Iron-sulfur</keyword>
<evidence type="ECO:0000256" key="1">
    <source>
        <dbReference type="ARBA" id="ARBA00010312"/>
    </source>
</evidence>
<dbReference type="PROSITE" id="PS51257">
    <property type="entry name" value="PROKAR_LIPOPROTEIN"/>
    <property type="match status" value="1"/>
</dbReference>
<keyword evidence="4" id="KW-0479">Metal-binding</keyword>
<evidence type="ECO:0000256" key="4">
    <source>
        <dbReference type="ARBA" id="ARBA00022723"/>
    </source>
</evidence>
<evidence type="ECO:0000256" key="5">
    <source>
        <dbReference type="ARBA" id="ARBA00022729"/>
    </source>
</evidence>
<dbReference type="STRING" id="1390249.BHU72_10330"/>
<dbReference type="Pfam" id="PF04879">
    <property type="entry name" value="Molybdop_Fe4S4"/>
    <property type="match status" value="1"/>
</dbReference>
<dbReference type="InterPro" id="IPR050612">
    <property type="entry name" value="Prok_Mopterin_Oxidored"/>
</dbReference>
<dbReference type="InterPro" id="IPR006963">
    <property type="entry name" value="Mopterin_OxRdtase_4Fe-4S_dom"/>
</dbReference>
<dbReference type="GO" id="GO:0051539">
    <property type="term" value="F:4 iron, 4 sulfur cluster binding"/>
    <property type="evidence" value="ECO:0007669"/>
    <property type="project" value="UniProtKB-KW"/>
</dbReference>
<reference evidence="10 11" key="1">
    <citation type="submission" date="2016-09" db="EMBL/GenBank/DDBJ databases">
        <title>Desulfuribacillus arsenicus sp. nov., an obligately anaerobic, dissimilatory arsenic- and antimonate-reducing bacterium isolated from anoxic sediments.</title>
        <authorList>
            <person name="Abin C.A."/>
            <person name="Hollibaugh J.T."/>
        </authorList>
    </citation>
    <scope>NUCLEOTIDE SEQUENCE [LARGE SCALE GENOMIC DNA]</scope>
    <source>
        <strain evidence="10 11">MLFW-2</strain>
    </source>
</reference>
<dbReference type="EMBL" id="MJAT01000002">
    <property type="protein sequence ID" value="OEH86640.1"/>
    <property type="molecule type" value="Genomic_DNA"/>
</dbReference>
<evidence type="ECO:0000256" key="2">
    <source>
        <dbReference type="ARBA" id="ARBA00022485"/>
    </source>
</evidence>
<feature type="domain" description="4Fe-4S Mo/W bis-MGD-type" evidence="9">
    <location>
        <begin position="53"/>
        <end position="109"/>
    </location>
</feature>
<dbReference type="PANTHER" id="PTHR43742:SF9">
    <property type="entry name" value="TETRATHIONATE REDUCTASE SUBUNIT A"/>
    <property type="match status" value="1"/>
</dbReference>
<dbReference type="AlphaFoldDB" id="A0A1E5L917"/>
<evidence type="ECO:0000259" key="9">
    <source>
        <dbReference type="PROSITE" id="PS51669"/>
    </source>
</evidence>
<gene>
    <name evidence="10" type="ORF">BHU72_10330</name>
</gene>
<comment type="caution">
    <text evidence="10">The sequence shown here is derived from an EMBL/GenBank/DDBJ whole genome shotgun (WGS) entry which is preliminary data.</text>
</comment>
<keyword evidence="6" id="KW-0560">Oxidoreductase</keyword>
<dbReference type="RefSeq" id="WP_069701007.1">
    <property type="nucleotide sequence ID" value="NZ_MJAT01000002.1"/>
</dbReference>
<dbReference type="Pfam" id="PF00384">
    <property type="entry name" value="Molybdopterin"/>
    <property type="match status" value="1"/>
</dbReference>
<dbReference type="GO" id="GO:0016491">
    <property type="term" value="F:oxidoreductase activity"/>
    <property type="evidence" value="ECO:0007669"/>
    <property type="project" value="UniProtKB-KW"/>
</dbReference>
<evidence type="ECO:0000256" key="8">
    <source>
        <dbReference type="ARBA" id="ARBA00023014"/>
    </source>
</evidence>
<dbReference type="GO" id="GO:0046872">
    <property type="term" value="F:metal ion binding"/>
    <property type="evidence" value="ECO:0007669"/>
    <property type="project" value="UniProtKB-KW"/>
</dbReference>
<keyword evidence="11" id="KW-1185">Reference proteome</keyword>
<dbReference type="OrthoDB" id="9803192at2"/>
<evidence type="ECO:0000313" key="11">
    <source>
        <dbReference type="Proteomes" id="UP000095255"/>
    </source>
</evidence>
<dbReference type="InterPro" id="IPR006657">
    <property type="entry name" value="MoPterin_dinucl-bd_dom"/>
</dbReference>
<evidence type="ECO:0000313" key="10">
    <source>
        <dbReference type="EMBL" id="OEH86640.1"/>
    </source>
</evidence>
<dbReference type="Gene3D" id="2.20.25.90">
    <property type="entry name" value="ADC-like domains"/>
    <property type="match status" value="1"/>
</dbReference>